<keyword evidence="2" id="KW-1185">Reference proteome</keyword>
<sequence>MGSRSGTLFIRNQDKREIDISQLDYNSVINYLKREYRISNDCCIVLRNQNSFISTSYRWNEFRNLRKSKIIILNQVSQSISNYALNLSISKCIFKILNMDNDIVGLGAKISESFCICPKNIQLHDNFREFCRNYTIELFDGRTGNFLENGLYENLSNRKNEIKFFVCQISLNIEFLKMKLYDGIKGVKGDCIYFSKDTQMLEAFSYSRIHTDKSYYTLRNPEDCKTWLPGAIMFGKEQRKNENEDEDEDEYEYVIGIYYGDAGYPWYSMNKIVSQICDRYATSKDPNFKKAVLGLKTLRFDLDTLAPILSEKIKIDETIVKPRNKFTEKYN</sequence>
<name>A0A1R2D264_9CILI</name>
<organism evidence="1 2">
    <name type="scientific">Stentor coeruleus</name>
    <dbReference type="NCBI Taxonomy" id="5963"/>
    <lineage>
        <taxon>Eukaryota</taxon>
        <taxon>Sar</taxon>
        <taxon>Alveolata</taxon>
        <taxon>Ciliophora</taxon>
        <taxon>Postciliodesmatophora</taxon>
        <taxon>Heterotrichea</taxon>
        <taxon>Heterotrichida</taxon>
        <taxon>Stentoridae</taxon>
        <taxon>Stentor</taxon>
    </lineage>
</organism>
<dbReference type="EMBL" id="MPUH01000013">
    <property type="protein sequence ID" value="OMJ95333.1"/>
    <property type="molecule type" value="Genomic_DNA"/>
</dbReference>
<dbReference type="AlphaFoldDB" id="A0A1R2D264"/>
<protein>
    <submittedName>
        <fullName evidence="1">Uncharacterized protein</fullName>
    </submittedName>
</protein>
<proteinExistence type="predicted"/>
<accession>A0A1R2D264</accession>
<gene>
    <name evidence="1" type="ORF">SteCoe_1235</name>
</gene>
<reference evidence="1 2" key="1">
    <citation type="submission" date="2016-11" db="EMBL/GenBank/DDBJ databases">
        <title>The macronuclear genome of Stentor coeruleus: a giant cell with tiny introns.</title>
        <authorList>
            <person name="Slabodnick M."/>
            <person name="Ruby J.G."/>
            <person name="Reiff S.B."/>
            <person name="Swart E.C."/>
            <person name="Gosai S."/>
            <person name="Prabakaran S."/>
            <person name="Witkowska E."/>
            <person name="Larue G.E."/>
            <person name="Fisher S."/>
            <person name="Freeman R.M."/>
            <person name="Gunawardena J."/>
            <person name="Chu W."/>
            <person name="Stover N.A."/>
            <person name="Gregory B.D."/>
            <person name="Nowacki M."/>
            <person name="Derisi J."/>
            <person name="Roy S.W."/>
            <person name="Marshall W.F."/>
            <person name="Sood P."/>
        </authorList>
    </citation>
    <scope>NUCLEOTIDE SEQUENCE [LARGE SCALE GENOMIC DNA]</scope>
    <source>
        <strain evidence="1">WM001</strain>
    </source>
</reference>
<dbReference type="Proteomes" id="UP000187209">
    <property type="component" value="Unassembled WGS sequence"/>
</dbReference>
<evidence type="ECO:0000313" key="2">
    <source>
        <dbReference type="Proteomes" id="UP000187209"/>
    </source>
</evidence>
<evidence type="ECO:0000313" key="1">
    <source>
        <dbReference type="EMBL" id="OMJ95333.1"/>
    </source>
</evidence>
<comment type="caution">
    <text evidence="1">The sequence shown here is derived from an EMBL/GenBank/DDBJ whole genome shotgun (WGS) entry which is preliminary data.</text>
</comment>